<feature type="domain" description="2Fe-2S ferredoxin-type" evidence="9">
    <location>
        <begin position="5"/>
        <end position="95"/>
    </location>
</feature>
<dbReference type="STRING" id="1148.gene:10498292"/>
<keyword evidence="7" id="KW-0411">Iron-sulfur</keyword>
<keyword evidence="5" id="KW-0249">Electron transport</keyword>
<gene>
    <name evidence="10" type="primary">petF</name>
</gene>
<dbReference type="GO" id="GO:0046872">
    <property type="term" value="F:metal ion binding"/>
    <property type="evidence" value="ECO:0007669"/>
    <property type="project" value="UniProtKB-KW"/>
</dbReference>
<keyword evidence="11" id="KW-1185">Reference proteome</keyword>
<evidence type="ECO:0000256" key="3">
    <source>
        <dbReference type="ARBA" id="ARBA00022714"/>
    </source>
</evidence>
<evidence type="ECO:0000256" key="6">
    <source>
        <dbReference type="ARBA" id="ARBA00023004"/>
    </source>
</evidence>
<dbReference type="Gene3D" id="3.10.20.30">
    <property type="match status" value="1"/>
</dbReference>
<evidence type="ECO:0000256" key="2">
    <source>
        <dbReference type="ARBA" id="ARBA00022448"/>
    </source>
</evidence>
<dbReference type="Pfam" id="PF00111">
    <property type="entry name" value="Fer2"/>
    <property type="match status" value="1"/>
</dbReference>
<reference evidence="10 11" key="1">
    <citation type="journal article" date="1995" name="DNA Res.">
        <title>Sequence analysis of the genome of the unicellular cyanobacterium Synechocystis sp. strain PCC6803. I. Sequence features in the 1 Mb region from map positions 64% to 92% of the genome.</title>
        <authorList>
            <person name="Kaneko T."/>
            <person name="Tanaka A."/>
            <person name="Sato S."/>
            <person name="Kotani H."/>
            <person name="Sazuka T."/>
            <person name="Miyajima N."/>
            <person name="Sugiura M."/>
            <person name="Tabata S."/>
        </authorList>
    </citation>
    <scope>NUCLEOTIDE SEQUENCE [LARGE SCALE GENOMIC DNA]</scope>
    <source>
        <strain evidence="11">ATCC 27184 / PCC 6803 / Kazusa</strain>
    </source>
</reference>
<dbReference type="EnsemblBacteria" id="BAA17428">
    <property type="protein sequence ID" value="BAA17428"/>
    <property type="gene ID" value="BAA17428"/>
</dbReference>
<dbReference type="PIR" id="S77325">
    <property type="entry name" value="S77325"/>
</dbReference>
<evidence type="ECO:0000256" key="1">
    <source>
        <dbReference type="ARBA" id="ARBA00007874"/>
    </source>
</evidence>
<dbReference type="InParanoid" id="P73388"/>
<evidence type="ECO:0000256" key="8">
    <source>
        <dbReference type="ARBA" id="ARBA00034078"/>
    </source>
</evidence>
<name>P73388_SYNY3</name>
<dbReference type="AlphaFoldDB" id="P73388"/>
<evidence type="ECO:0000259" key="9">
    <source>
        <dbReference type="PROSITE" id="PS51085"/>
    </source>
</evidence>
<evidence type="ECO:0000313" key="10">
    <source>
        <dbReference type="EMBL" id="BAA17428.1"/>
    </source>
</evidence>
<comment type="cofactor">
    <cofactor evidence="8">
        <name>[2Fe-2S] cluster</name>
        <dbReference type="ChEBI" id="CHEBI:190135"/>
    </cofactor>
</comment>
<comment type="similarity">
    <text evidence="1">Belongs to the 2Fe2S plant-type ferredoxin family.</text>
</comment>
<evidence type="ECO:0000256" key="4">
    <source>
        <dbReference type="ARBA" id="ARBA00022723"/>
    </source>
</evidence>
<evidence type="ECO:0000256" key="7">
    <source>
        <dbReference type="ARBA" id="ARBA00023014"/>
    </source>
</evidence>
<sequence length="106" mass="11264">MVNTYTAEIQHQGQTYTISVPEDKTVLQAADDEGIQLPTSCGAGVCTTCAALITEGTAEQADGMGVSAELQAEGYALLCVAYPRSDLKIITEKEDEVYQRQFGGQG</sequence>
<dbReference type="InterPro" id="IPR006058">
    <property type="entry name" value="2Fe2S_fd_BS"/>
</dbReference>
<dbReference type="EMBL" id="BA000022">
    <property type="protein sequence ID" value="BAA17428.1"/>
    <property type="molecule type" value="Genomic_DNA"/>
</dbReference>
<dbReference type="CDD" id="cd00207">
    <property type="entry name" value="fer2"/>
    <property type="match status" value="1"/>
</dbReference>
<keyword evidence="4" id="KW-0479">Metal-binding</keyword>
<dbReference type="InterPro" id="IPR036010">
    <property type="entry name" value="2Fe-2S_ferredoxin-like_sf"/>
</dbReference>
<dbReference type="GO" id="GO:0022900">
    <property type="term" value="P:electron transport chain"/>
    <property type="evidence" value="ECO:0007669"/>
    <property type="project" value="InterPro"/>
</dbReference>
<dbReference type="eggNOG" id="COG0633">
    <property type="taxonomic scope" value="Bacteria"/>
</dbReference>
<accession>P73388</accession>
<reference evidence="10 11" key="2">
    <citation type="journal article" date="1996" name="DNA Res.">
        <title>Sequence analysis of the genome of the unicellular cyanobacterium Synechocystis sp. strain PCC6803. II. Sequence determination of the entire genome and assignment of potential protein-coding regions.</title>
        <authorList>
            <person name="Kaneko T."/>
            <person name="Sato S."/>
            <person name="Kotani H."/>
            <person name="Tanaka A."/>
            <person name="Asamizu E."/>
            <person name="Nakamura Y."/>
            <person name="Miyajima N."/>
            <person name="Hirosawa M."/>
            <person name="Sugiura M."/>
            <person name="Sasamoto S."/>
            <person name="Kimura T."/>
            <person name="Hosouchi T."/>
            <person name="Matsuno A."/>
            <person name="Muraki A."/>
            <person name="Nakazaki N."/>
            <person name="Naruo K."/>
            <person name="Okumura S."/>
            <person name="Shimpo S."/>
            <person name="Takeuchi C."/>
            <person name="Wada T."/>
            <person name="Watanabe A."/>
            <person name="Yamada M."/>
            <person name="Yasuda M."/>
            <person name="Tabata S."/>
        </authorList>
    </citation>
    <scope>NUCLEOTIDE SEQUENCE [LARGE SCALE GENOMIC DNA]</scope>
    <source>
        <strain evidence="11">ATCC 27184 / PCC 6803 / Kazusa</strain>
    </source>
</reference>
<dbReference type="GO" id="GO:0051537">
    <property type="term" value="F:2 iron, 2 sulfur cluster binding"/>
    <property type="evidence" value="ECO:0007669"/>
    <property type="project" value="UniProtKB-KW"/>
</dbReference>
<proteinExistence type="inferred from homology"/>
<dbReference type="InterPro" id="IPR012675">
    <property type="entry name" value="Beta-grasp_dom_sf"/>
</dbReference>
<dbReference type="GO" id="GO:0009055">
    <property type="term" value="F:electron transfer activity"/>
    <property type="evidence" value="ECO:0007669"/>
    <property type="project" value="InterPro"/>
</dbReference>
<dbReference type="PROSITE" id="PS51085">
    <property type="entry name" value="2FE2S_FER_2"/>
    <property type="match status" value="1"/>
</dbReference>
<protein>
    <submittedName>
        <fullName evidence="10">Ferredoxin</fullName>
    </submittedName>
</protein>
<dbReference type="KEGG" id="syn:slr1828"/>
<evidence type="ECO:0000256" key="5">
    <source>
        <dbReference type="ARBA" id="ARBA00022982"/>
    </source>
</evidence>
<dbReference type="PANTHER" id="PTHR43112">
    <property type="entry name" value="FERREDOXIN"/>
    <property type="match status" value="1"/>
</dbReference>
<dbReference type="PANTHER" id="PTHR43112:SF10">
    <property type="entry name" value="FERREDOXIN C 2, CHLOROPLASTIC"/>
    <property type="match status" value="1"/>
</dbReference>
<evidence type="ECO:0000313" key="11">
    <source>
        <dbReference type="Proteomes" id="UP000001425"/>
    </source>
</evidence>
<dbReference type="Proteomes" id="UP000001425">
    <property type="component" value="Chromosome"/>
</dbReference>
<dbReference type="PhylomeDB" id="P73388"/>
<dbReference type="NCBIfam" id="TIGR02008">
    <property type="entry name" value="fdx_plant"/>
    <property type="match status" value="1"/>
</dbReference>
<keyword evidence="2" id="KW-0813">Transport</keyword>
<dbReference type="InterPro" id="IPR001041">
    <property type="entry name" value="2Fe-2S_ferredoxin-type"/>
</dbReference>
<dbReference type="PaxDb" id="1148-1652507"/>
<dbReference type="InterPro" id="IPR010241">
    <property type="entry name" value="Fd_pln"/>
</dbReference>
<organism evidence="10 11">
    <name type="scientific">Synechocystis sp. (strain ATCC 27184 / PCC 6803 / Kazusa)</name>
    <dbReference type="NCBI Taxonomy" id="1111708"/>
    <lineage>
        <taxon>Bacteria</taxon>
        <taxon>Bacillati</taxon>
        <taxon>Cyanobacteriota</taxon>
        <taxon>Cyanophyceae</taxon>
        <taxon>Synechococcales</taxon>
        <taxon>Merismopediaceae</taxon>
        <taxon>Synechocystis</taxon>
    </lineage>
</organism>
<dbReference type="PROSITE" id="PS00197">
    <property type="entry name" value="2FE2S_FER_1"/>
    <property type="match status" value="1"/>
</dbReference>
<dbReference type="SUPFAM" id="SSF54292">
    <property type="entry name" value="2Fe-2S ferredoxin-like"/>
    <property type="match status" value="1"/>
</dbReference>
<keyword evidence="3" id="KW-0001">2Fe-2S</keyword>
<keyword evidence="6" id="KW-0408">Iron</keyword>